<evidence type="ECO:0008006" key="6">
    <source>
        <dbReference type="Google" id="ProtNLM"/>
    </source>
</evidence>
<evidence type="ECO:0000256" key="2">
    <source>
        <dbReference type="ARBA" id="ARBA00023043"/>
    </source>
</evidence>
<dbReference type="EnsemblMetazoa" id="XM_011409207.2">
    <property type="protein sequence ID" value="XP_011407509.2"/>
    <property type="gene ID" value="LOC105314824"/>
</dbReference>
<dbReference type="PANTHER" id="PTHR24171:SF9">
    <property type="entry name" value="ANKYRIN REPEAT DOMAIN-CONTAINING PROTEIN 39"/>
    <property type="match status" value="1"/>
</dbReference>
<dbReference type="PANTHER" id="PTHR24171">
    <property type="entry name" value="ANKYRIN REPEAT DOMAIN-CONTAINING PROTEIN 39-RELATED"/>
    <property type="match status" value="1"/>
</dbReference>
<dbReference type="SUPFAM" id="SSF48403">
    <property type="entry name" value="Ankyrin repeat"/>
    <property type="match status" value="1"/>
</dbReference>
<dbReference type="KEGG" id="aqu:105314824"/>
<feature type="repeat" description="ANK" evidence="3">
    <location>
        <begin position="41"/>
        <end position="73"/>
    </location>
</feature>
<sequence>MAYRDTPDRQLFDAARDGDIEGMRTALSNGAYINWHQPHGFNWTPLHAAAMSNNINAVQWLLSKGATVDSRDKLGYTPLIAAAGNGHTQVVTMLLEIGADVTASTVYGKTALDCAERNGHSEVATLLRVHSGNVFISLLN</sequence>
<reference evidence="4" key="2">
    <citation type="submission" date="2024-06" db="UniProtKB">
        <authorList>
            <consortium name="EnsemblMetazoa"/>
        </authorList>
    </citation>
    <scope>IDENTIFICATION</scope>
</reference>
<evidence type="ECO:0000313" key="5">
    <source>
        <dbReference type="Proteomes" id="UP000007879"/>
    </source>
</evidence>
<dbReference type="PROSITE" id="PS50088">
    <property type="entry name" value="ANK_REPEAT"/>
    <property type="match status" value="2"/>
</dbReference>
<protein>
    <recommendedName>
        <fullName evidence="6">Ankyrin repeat domain-containing protein</fullName>
    </recommendedName>
</protein>
<organism evidence="4 5">
    <name type="scientific">Amphimedon queenslandica</name>
    <name type="common">Sponge</name>
    <dbReference type="NCBI Taxonomy" id="400682"/>
    <lineage>
        <taxon>Eukaryota</taxon>
        <taxon>Metazoa</taxon>
        <taxon>Porifera</taxon>
        <taxon>Demospongiae</taxon>
        <taxon>Heteroscleromorpha</taxon>
        <taxon>Haplosclerida</taxon>
        <taxon>Niphatidae</taxon>
        <taxon>Amphimedon</taxon>
    </lineage>
</organism>
<dbReference type="InterPro" id="IPR002110">
    <property type="entry name" value="Ankyrin_rpt"/>
</dbReference>
<evidence type="ECO:0000256" key="1">
    <source>
        <dbReference type="ARBA" id="ARBA00022737"/>
    </source>
</evidence>
<keyword evidence="1" id="KW-0677">Repeat</keyword>
<evidence type="ECO:0000313" key="4">
    <source>
        <dbReference type="EnsemblMetazoa" id="XP_011407509.2"/>
    </source>
</evidence>
<name>A0AAN0IQH0_AMPQE</name>
<dbReference type="Pfam" id="PF12796">
    <property type="entry name" value="Ank_2"/>
    <property type="match status" value="1"/>
</dbReference>
<dbReference type="AlphaFoldDB" id="A0AAN0IQH0"/>
<dbReference type="GeneID" id="105314824"/>
<dbReference type="Pfam" id="PF00023">
    <property type="entry name" value="Ank"/>
    <property type="match status" value="1"/>
</dbReference>
<dbReference type="Proteomes" id="UP000007879">
    <property type="component" value="Unassembled WGS sequence"/>
</dbReference>
<keyword evidence="2 3" id="KW-0040">ANK repeat</keyword>
<feature type="repeat" description="ANK" evidence="3">
    <location>
        <begin position="74"/>
        <end position="106"/>
    </location>
</feature>
<dbReference type="PRINTS" id="PR01415">
    <property type="entry name" value="ANKYRIN"/>
</dbReference>
<dbReference type="SMART" id="SM00248">
    <property type="entry name" value="ANK"/>
    <property type="match status" value="4"/>
</dbReference>
<reference evidence="5" key="1">
    <citation type="journal article" date="2010" name="Nature">
        <title>The Amphimedon queenslandica genome and the evolution of animal complexity.</title>
        <authorList>
            <person name="Srivastava M."/>
            <person name="Simakov O."/>
            <person name="Chapman J."/>
            <person name="Fahey B."/>
            <person name="Gauthier M.E."/>
            <person name="Mitros T."/>
            <person name="Richards G.S."/>
            <person name="Conaco C."/>
            <person name="Dacre M."/>
            <person name="Hellsten U."/>
            <person name="Larroux C."/>
            <person name="Putnam N.H."/>
            <person name="Stanke M."/>
            <person name="Adamska M."/>
            <person name="Darling A."/>
            <person name="Degnan S.M."/>
            <person name="Oakley T.H."/>
            <person name="Plachetzki D.C."/>
            <person name="Zhai Y."/>
            <person name="Adamski M."/>
            <person name="Calcino A."/>
            <person name="Cummins S.F."/>
            <person name="Goodstein D.M."/>
            <person name="Harris C."/>
            <person name="Jackson D.J."/>
            <person name="Leys S.P."/>
            <person name="Shu S."/>
            <person name="Woodcroft B.J."/>
            <person name="Vervoort M."/>
            <person name="Kosik K.S."/>
            <person name="Manning G."/>
            <person name="Degnan B.M."/>
            <person name="Rokhsar D.S."/>
        </authorList>
    </citation>
    <scope>NUCLEOTIDE SEQUENCE [LARGE SCALE GENOMIC DNA]</scope>
</reference>
<dbReference type="InterPro" id="IPR036770">
    <property type="entry name" value="Ankyrin_rpt-contain_sf"/>
</dbReference>
<dbReference type="Gene3D" id="1.25.40.20">
    <property type="entry name" value="Ankyrin repeat-containing domain"/>
    <property type="match status" value="2"/>
</dbReference>
<accession>A0AAN0IQH0</accession>
<dbReference type="RefSeq" id="XP_011407509.2">
    <property type="nucleotide sequence ID" value="XM_011409207.2"/>
</dbReference>
<keyword evidence="5" id="KW-1185">Reference proteome</keyword>
<dbReference type="PROSITE" id="PS50297">
    <property type="entry name" value="ANK_REP_REGION"/>
    <property type="match status" value="2"/>
</dbReference>
<evidence type="ECO:0000256" key="3">
    <source>
        <dbReference type="PROSITE-ProRule" id="PRU00023"/>
    </source>
</evidence>
<proteinExistence type="predicted"/>